<proteinExistence type="predicted"/>
<dbReference type="Proteomes" id="UP001152523">
    <property type="component" value="Unassembled WGS sequence"/>
</dbReference>
<name>A0AAV0DNK6_9ASTE</name>
<dbReference type="EMBL" id="CAMAPF010000117">
    <property type="protein sequence ID" value="CAH9102690.1"/>
    <property type="molecule type" value="Genomic_DNA"/>
</dbReference>
<accession>A0AAV0DNK6</accession>
<comment type="caution">
    <text evidence="1">The sequence shown here is derived from an EMBL/GenBank/DDBJ whole genome shotgun (WGS) entry which is preliminary data.</text>
</comment>
<gene>
    <name evidence="1" type="ORF">CEPIT_LOCUS16085</name>
</gene>
<evidence type="ECO:0000313" key="1">
    <source>
        <dbReference type="EMBL" id="CAH9102690.1"/>
    </source>
</evidence>
<reference evidence="1" key="1">
    <citation type="submission" date="2022-07" db="EMBL/GenBank/DDBJ databases">
        <authorList>
            <person name="Macas J."/>
            <person name="Novak P."/>
            <person name="Neumann P."/>
        </authorList>
    </citation>
    <scope>NUCLEOTIDE SEQUENCE</scope>
</reference>
<dbReference type="AlphaFoldDB" id="A0AAV0DNK6"/>
<protein>
    <submittedName>
        <fullName evidence="1">Uncharacterized protein</fullName>
    </submittedName>
</protein>
<evidence type="ECO:0000313" key="2">
    <source>
        <dbReference type="Proteomes" id="UP001152523"/>
    </source>
</evidence>
<sequence>MDATAYASFTQWDRECTDMLEGIRWKAGQRLLVEGIWLWQACAFDGEWSRIVFWHRRNTSFDFRLHEPSLNCSKGYSNGKKQSFPRFPGATGIIPTTSVISNTSNTQLR</sequence>
<organism evidence="1 2">
    <name type="scientific">Cuscuta epithymum</name>
    <dbReference type="NCBI Taxonomy" id="186058"/>
    <lineage>
        <taxon>Eukaryota</taxon>
        <taxon>Viridiplantae</taxon>
        <taxon>Streptophyta</taxon>
        <taxon>Embryophyta</taxon>
        <taxon>Tracheophyta</taxon>
        <taxon>Spermatophyta</taxon>
        <taxon>Magnoliopsida</taxon>
        <taxon>eudicotyledons</taxon>
        <taxon>Gunneridae</taxon>
        <taxon>Pentapetalae</taxon>
        <taxon>asterids</taxon>
        <taxon>lamiids</taxon>
        <taxon>Solanales</taxon>
        <taxon>Convolvulaceae</taxon>
        <taxon>Cuscuteae</taxon>
        <taxon>Cuscuta</taxon>
        <taxon>Cuscuta subgen. Cuscuta</taxon>
    </lineage>
</organism>
<keyword evidence="2" id="KW-1185">Reference proteome</keyword>